<evidence type="ECO:0000313" key="2">
    <source>
        <dbReference type="Proteomes" id="UP000229674"/>
    </source>
</evidence>
<reference evidence="2" key="1">
    <citation type="submission" date="2017-09" db="EMBL/GenBank/DDBJ databases">
        <title>Depth-based differentiation of microbial function through sediment-hosted aquifers and enrichment of novel symbionts in the deep terrestrial subsurface.</title>
        <authorList>
            <person name="Probst A.J."/>
            <person name="Ladd B."/>
            <person name="Jarett J.K."/>
            <person name="Geller-Mcgrath D.E."/>
            <person name="Sieber C.M.K."/>
            <person name="Emerson J.B."/>
            <person name="Anantharaman K."/>
            <person name="Thomas B.C."/>
            <person name="Malmstrom R."/>
            <person name="Stieglmeier M."/>
            <person name="Klingl A."/>
            <person name="Woyke T."/>
            <person name="Ryan C.M."/>
            <person name="Banfield J.F."/>
        </authorList>
    </citation>
    <scope>NUCLEOTIDE SEQUENCE [LARGE SCALE GENOMIC DNA]</scope>
</reference>
<gene>
    <name evidence="1" type="ORF">CO020_00405</name>
</gene>
<proteinExistence type="predicted"/>
<comment type="caution">
    <text evidence="1">The sequence shown here is derived from an EMBL/GenBank/DDBJ whole genome shotgun (WGS) entry which is preliminary data.</text>
</comment>
<sequence>MNKRMKLRDRKFFFALRSTMKDLMSRTMKDLATTPKWHLESRLKENLSEWIYLIQEVLENRGKYSKDSKSAKVHEILDEFEKMAIKLLPNNNIVGNSLCRPYDLAGGLMYGGDRMKKIIEEKWQMLEDKNPRPNTKKLVQQSLFVERPSK</sequence>
<organism evidence="1 2">
    <name type="scientific">Candidatus Colwellbacteria bacterium CG_4_9_14_0_2_um_filter_50_12</name>
    <dbReference type="NCBI Taxonomy" id="1974538"/>
    <lineage>
        <taxon>Bacteria</taxon>
        <taxon>Candidatus Colwelliibacteriota</taxon>
    </lineage>
</organism>
<protein>
    <submittedName>
        <fullName evidence="1">Uncharacterized protein</fullName>
    </submittedName>
</protein>
<name>A0A2M8G1G1_9BACT</name>
<accession>A0A2M8G1G1</accession>
<dbReference type="Proteomes" id="UP000229674">
    <property type="component" value="Unassembled WGS sequence"/>
</dbReference>
<dbReference type="AlphaFoldDB" id="A0A2M8G1G1"/>
<dbReference type="EMBL" id="PFQX01000017">
    <property type="protein sequence ID" value="PJC65484.1"/>
    <property type="molecule type" value="Genomic_DNA"/>
</dbReference>
<evidence type="ECO:0000313" key="1">
    <source>
        <dbReference type="EMBL" id="PJC65484.1"/>
    </source>
</evidence>